<sequence length="119" mass="13682">NSNYICRQQFQETTDVLDECGFKSQNCNSIETQHLSQPQRQHDLSRNSSDIFLKHDRSMPSQYVEDHFVNDKSLLDANSRRHVNNTLTPNSTSSTTANNDLCQQLLQIKNHNCVINSKT</sequence>
<accession>A0A0B6YQ24</accession>
<organism evidence="1">
    <name type="scientific">Arion vulgaris</name>
    <dbReference type="NCBI Taxonomy" id="1028688"/>
    <lineage>
        <taxon>Eukaryota</taxon>
        <taxon>Metazoa</taxon>
        <taxon>Spiralia</taxon>
        <taxon>Lophotrochozoa</taxon>
        <taxon>Mollusca</taxon>
        <taxon>Gastropoda</taxon>
        <taxon>Heterobranchia</taxon>
        <taxon>Euthyneura</taxon>
        <taxon>Panpulmonata</taxon>
        <taxon>Eupulmonata</taxon>
        <taxon>Stylommatophora</taxon>
        <taxon>Helicina</taxon>
        <taxon>Arionoidea</taxon>
        <taxon>Arionidae</taxon>
        <taxon>Arion</taxon>
    </lineage>
</organism>
<name>A0A0B6YQ24_9EUPU</name>
<protein>
    <submittedName>
        <fullName evidence="1">Uncharacterized protein</fullName>
    </submittedName>
</protein>
<proteinExistence type="predicted"/>
<dbReference type="AlphaFoldDB" id="A0A0B6YQ24"/>
<reference evidence="1" key="1">
    <citation type="submission" date="2014-12" db="EMBL/GenBank/DDBJ databases">
        <title>Insight into the proteome of Arion vulgaris.</title>
        <authorList>
            <person name="Aradska J."/>
            <person name="Bulat T."/>
            <person name="Smidak R."/>
            <person name="Sarate P."/>
            <person name="Gangsoo J."/>
            <person name="Sialana F."/>
            <person name="Bilban M."/>
            <person name="Lubec G."/>
        </authorList>
    </citation>
    <scope>NUCLEOTIDE SEQUENCE</scope>
    <source>
        <tissue evidence="1">Skin</tissue>
    </source>
</reference>
<feature type="non-terminal residue" evidence="1">
    <location>
        <position position="1"/>
    </location>
</feature>
<evidence type="ECO:0000313" key="1">
    <source>
        <dbReference type="EMBL" id="CEK57565.1"/>
    </source>
</evidence>
<gene>
    <name evidence="1" type="primary">ORF30503</name>
</gene>
<dbReference type="EMBL" id="HACG01010700">
    <property type="protein sequence ID" value="CEK57565.1"/>
    <property type="molecule type" value="Transcribed_RNA"/>
</dbReference>